<evidence type="ECO:0000256" key="2">
    <source>
        <dbReference type="ARBA" id="ARBA00022771"/>
    </source>
</evidence>
<dbReference type="InterPro" id="IPR000571">
    <property type="entry name" value="Znf_CCCH"/>
</dbReference>
<dbReference type="Gene3D" id="4.10.1000.10">
    <property type="entry name" value="Zinc finger, CCCH-type"/>
    <property type="match status" value="1"/>
</dbReference>
<evidence type="ECO:0000256" key="4">
    <source>
        <dbReference type="PROSITE-ProRule" id="PRU00723"/>
    </source>
</evidence>
<dbReference type="EMBL" id="CAMXCT020000224">
    <property type="protein sequence ID" value="CAL1129149.1"/>
    <property type="molecule type" value="Genomic_DNA"/>
</dbReference>
<dbReference type="Proteomes" id="UP001152797">
    <property type="component" value="Unassembled WGS sequence"/>
</dbReference>
<evidence type="ECO:0000313" key="6">
    <source>
        <dbReference type="EMBL" id="CAI3975774.1"/>
    </source>
</evidence>
<name>A0A9P1BLY2_9DINO</name>
<keyword evidence="3 4" id="KW-0862">Zinc</keyword>
<keyword evidence="2 4" id="KW-0863">Zinc-finger</keyword>
<dbReference type="AlphaFoldDB" id="A0A9P1BLY2"/>
<evidence type="ECO:0000256" key="3">
    <source>
        <dbReference type="ARBA" id="ARBA00022833"/>
    </source>
</evidence>
<reference evidence="6" key="1">
    <citation type="submission" date="2022-10" db="EMBL/GenBank/DDBJ databases">
        <authorList>
            <person name="Chen Y."/>
            <person name="Dougan E. K."/>
            <person name="Chan C."/>
            <person name="Rhodes N."/>
            <person name="Thang M."/>
        </authorList>
    </citation>
    <scope>NUCLEOTIDE SEQUENCE</scope>
</reference>
<dbReference type="GO" id="GO:0008270">
    <property type="term" value="F:zinc ion binding"/>
    <property type="evidence" value="ECO:0007669"/>
    <property type="project" value="UniProtKB-KW"/>
</dbReference>
<dbReference type="OrthoDB" id="203821at2759"/>
<proteinExistence type="predicted"/>
<dbReference type="EMBL" id="CAMXCT010000224">
    <property type="protein sequence ID" value="CAI3975774.1"/>
    <property type="molecule type" value="Genomic_DNA"/>
</dbReference>
<evidence type="ECO:0000313" key="7">
    <source>
        <dbReference type="EMBL" id="CAL1129149.1"/>
    </source>
</evidence>
<sequence>MAQWTWGTDLYKRRRCKAIVAQAPCSLGESCTFAHSAAELKAWPWQEKLAEKWQGQVSIGVVEHAMFWDLPRLGTTDVVCNRSTCLGNPFGACTYRDPEKQRPAPDENGWRVEEHEVLVAAFDQYLQALSEEA</sequence>
<evidence type="ECO:0000313" key="8">
    <source>
        <dbReference type="Proteomes" id="UP001152797"/>
    </source>
</evidence>
<comment type="caution">
    <text evidence="6">The sequence shown here is derived from an EMBL/GenBank/DDBJ whole genome shotgun (WGS) entry which is preliminary data.</text>
</comment>
<evidence type="ECO:0000259" key="5">
    <source>
        <dbReference type="PROSITE" id="PS50103"/>
    </source>
</evidence>
<dbReference type="EMBL" id="CAMXCT030000224">
    <property type="protein sequence ID" value="CAL4763086.1"/>
    <property type="molecule type" value="Genomic_DNA"/>
</dbReference>
<organism evidence="6">
    <name type="scientific">Cladocopium goreaui</name>
    <dbReference type="NCBI Taxonomy" id="2562237"/>
    <lineage>
        <taxon>Eukaryota</taxon>
        <taxon>Sar</taxon>
        <taxon>Alveolata</taxon>
        <taxon>Dinophyceae</taxon>
        <taxon>Suessiales</taxon>
        <taxon>Symbiodiniaceae</taxon>
        <taxon>Cladocopium</taxon>
    </lineage>
</organism>
<keyword evidence="1 4" id="KW-0479">Metal-binding</keyword>
<reference evidence="7" key="2">
    <citation type="submission" date="2024-04" db="EMBL/GenBank/DDBJ databases">
        <authorList>
            <person name="Chen Y."/>
            <person name="Shah S."/>
            <person name="Dougan E. K."/>
            <person name="Thang M."/>
            <person name="Chan C."/>
        </authorList>
    </citation>
    <scope>NUCLEOTIDE SEQUENCE [LARGE SCALE GENOMIC DNA]</scope>
</reference>
<protein>
    <recommendedName>
        <fullName evidence="5">C3H1-type domain-containing protein</fullName>
    </recommendedName>
</protein>
<dbReference type="SUPFAM" id="SSF90229">
    <property type="entry name" value="CCCH zinc finger"/>
    <property type="match status" value="1"/>
</dbReference>
<feature type="zinc finger region" description="C3H1-type" evidence="4">
    <location>
        <begin position="10"/>
        <end position="38"/>
    </location>
</feature>
<keyword evidence="8" id="KW-1185">Reference proteome</keyword>
<gene>
    <name evidence="6" type="ORF">C1SCF055_LOCUS4055</name>
</gene>
<evidence type="ECO:0000256" key="1">
    <source>
        <dbReference type="ARBA" id="ARBA00022723"/>
    </source>
</evidence>
<feature type="domain" description="C3H1-type" evidence="5">
    <location>
        <begin position="10"/>
        <end position="38"/>
    </location>
</feature>
<dbReference type="InterPro" id="IPR036855">
    <property type="entry name" value="Znf_CCCH_sf"/>
</dbReference>
<accession>A0A9P1BLY2</accession>
<dbReference type="PROSITE" id="PS50103">
    <property type="entry name" value="ZF_C3H1"/>
    <property type="match status" value="1"/>
</dbReference>